<evidence type="ECO:0000313" key="10">
    <source>
        <dbReference type="EMBL" id="KJE94392.1"/>
    </source>
</evidence>
<evidence type="ECO:0000256" key="2">
    <source>
        <dbReference type="ARBA" id="ARBA00022692"/>
    </source>
</evidence>
<feature type="region of interest" description="Disordered" evidence="6">
    <location>
        <begin position="448"/>
        <end position="467"/>
    </location>
</feature>
<accession>A0A0D2VT47</accession>
<feature type="transmembrane region" description="Helical" evidence="7">
    <location>
        <begin position="392"/>
        <end position="409"/>
    </location>
</feature>
<feature type="transmembrane region" description="Helical" evidence="7">
    <location>
        <begin position="352"/>
        <end position="372"/>
    </location>
</feature>
<keyword evidence="3 8" id="KW-0732">Signal</keyword>
<name>A0A0D2VT47_CAPO3</name>
<feature type="chain" id="PRO_5005428079" description="GOST seven transmembrane domain-containing protein" evidence="8">
    <location>
        <begin position="28"/>
        <end position="503"/>
    </location>
</feature>
<feature type="compositionally biased region" description="Basic and acidic residues" evidence="6">
    <location>
        <begin position="448"/>
        <end position="464"/>
    </location>
</feature>
<feature type="transmembrane region" description="Helical" evidence="7">
    <location>
        <begin position="171"/>
        <end position="194"/>
    </location>
</feature>
<evidence type="ECO:0000256" key="5">
    <source>
        <dbReference type="ARBA" id="ARBA00023136"/>
    </source>
</evidence>
<dbReference type="AlphaFoldDB" id="A0A0D2VT47"/>
<organism evidence="10 11">
    <name type="scientific">Capsaspora owczarzaki (strain ATCC 30864)</name>
    <dbReference type="NCBI Taxonomy" id="595528"/>
    <lineage>
        <taxon>Eukaryota</taxon>
        <taxon>Filasterea</taxon>
        <taxon>Capsaspora</taxon>
    </lineage>
</organism>
<evidence type="ECO:0000256" key="7">
    <source>
        <dbReference type="SAM" id="Phobius"/>
    </source>
</evidence>
<keyword evidence="5 7" id="KW-0472">Membrane</keyword>
<feature type="domain" description="GOST seven transmembrane" evidence="9">
    <location>
        <begin position="172"/>
        <end position="416"/>
    </location>
</feature>
<dbReference type="Pfam" id="PF06814">
    <property type="entry name" value="GOST_TM"/>
    <property type="match status" value="1"/>
</dbReference>
<feature type="transmembrane region" description="Helical" evidence="7">
    <location>
        <begin position="309"/>
        <end position="331"/>
    </location>
</feature>
<evidence type="ECO:0000256" key="6">
    <source>
        <dbReference type="SAM" id="MobiDB-lite"/>
    </source>
</evidence>
<dbReference type="Proteomes" id="UP000008743">
    <property type="component" value="Unassembled WGS sequence"/>
</dbReference>
<evidence type="ECO:0000256" key="4">
    <source>
        <dbReference type="ARBA" id="ARBA00022989"/>
    </source>
</evidence>
<evidence type="ECO:0000313" key="11">
    <source>
        <dbReference type="Proteomes" id="UP000008743"/>
    </source>
</evidence>
<dbReference type="InParanoid" id="A0A0D2VT47"/>
<dbReference type="OrthoDB" id="19932at2759"/>
<evidence type="ECO:0000256" key="3">
    <source>
        <dbReference type="ARBA" id="ARBA00022729"/>
    </source>
</evidence>
<dbReference type="GO" id="GO:0042147">
    <property type="term" value="P:retrograde transport, endosome to Golgi"/>
    <property type="evidence" value="ECO:0007669"/>
    <property type="project" value="TreeGrafter"/>
</dbReference>
<dbReference type="OMA" id="GMCETAL"/>
<dbReference type="RefSeq" id="XP_004346721.1">
    <property type="nucleotide sequence ID" value="XM_004346671.2"/>
</dbReference>
<dbReference type="InterPro" id="IPR053937">
    <property type="entry name" value="GOST_TM"/>
</dbReference>
<feature type="signal peptide" evidence="8">
    <location>
        <begin position="1"/>
        <end position="27"/>
    </location>
</feature>
<dbReference type="STRING" id="595528.A0A0D2VT47"/>
<dbReference type="InterPro" id="IPR009637">
    <property type="entry name" value="GPR107/GPR108-like"/>
</dbReference>
<keyword evidence="4 7" id="KW-1133">Transmembrane helix</keyword>
<feature type="transmembrane region" description="Helical" evidence="7">
    <location>
        <begin position="240"/>
        <end position="266"/>
    </location>
</feature>
<gene>
    <name evidence="10" type="ORF">CAOG_005036</name>
</gene>
<comment type="subcellular location">
    <subcellularLocation>
        <location evidence="1">Membrane</location>
        <topology evidence="1">Multi-pass membrane protein</topology>
    </subcellularLocation>
</comment>
<dbReference type="GO" id="GO:0005794">
    <property type="term" value="C:Golgi apparatus"/>
    <property type="evidence" value="ECO:0007669"/>
    <property type="project" value="TreeGrafter"/>
</dbReference>
<feature type="transmembrane region" description="Helical" evidence="7">
    <location>
        <begin position="206"/>
        <end position="228"/>
    </location>
</feature>
<dbReference type="PhylomeDB" id="A0A0D2VT47"/>
<dbReference type="EMBL" id="KE346367">
    <property type="protein sequence ID" value="KJE94392.1"/>
    <property type="molecule type" value="Genomic_DNA"/>
</dbReference>
<dbReference type="FunCoup" id="A0A0D2VT47">
    <property type="interactions" value="354"/>
</dbReference>
<sequence length="503" mass="55845">MRASLALPPAAAVALLLCAALATTVDASIFHFTIVDPDNTQNNYEPLYPNSQVYIDLKCAPADMNSTFTMLVASSTSYDWISSALRGDCCTDSTDTQTCHAGFLIPKTAPAFSLIQSASYDCRPEPFTSTVLIASEADFVVSLYKRCLGTATLIGTTSYSGPYGYMDAREYPLLVIFGLLIGLHAVMLLVWIGLSIYHRRVLLKLQYIIGGVILLGLFETAIWCGYYSDFNQNGVRNTSLWNFASFMGSVKKTVALVFVLLVSLGYGVVQPALPPSTYLRVAGLGLALLVSNTAAAYQSSETGAKTASFQILMVPLALVYALFFTWILYSLHLVYRMLQVKKQELKLKMYRWLMISLVAVLALGLAGVLFEIYVNKTDADSRFWEMAWLRTALWHAMFFLTLLSISILWRPTSNNTRYAYTPLDQDDDDEEEQANPVPQAFGDIKLRAVNRSDPDDDDNIRWAEENLPSSSAMDRDFVPKVVSGMLDDDETRAEIANTRSKLQ</sequence>
<keyword evidence="2 7" id="KW-0812">Transmembrane</keyword>
<keyword evidence="11" id="KW-1185">Reference proteome</keyword>
<evidence type="ECO:0000256" key="8">
    <source>
        <dbReference type="SAM" id="SignalP"/>
    </source>
</evidence>
<dbReference type="eggNOG" id="KOG2568">
    <property type="taxonomic scope" value="Eukaryota"/>
</dbReference>
<protein>
    <recommendedName>
        <fullName evidence="9">GOST seven transmembrane domain-containing protein</fullName>
    </recommendedName>
</protein>
<dbReference type="PANTHER" id="PTHR21229">
    <property type="entry name" value="LUNG SEVEN TRANSMEMBRANE RECEPTOR"/>
    <property type="match status" value="1"/>
</dbReference>
<reference evidence="11" key="1">
    <citation type="submission" date="2011-02" db="EMBL/GenBank/DDBJ databases">
        <title>The Genome Sequence of Capsaspora owczarzaki ATCC 30864.</title>
        <authorList>
            <person name="Russ C."/>
            <person name="Cuomo C."/>
            <person name="Burger G."/>
            <person name="Gray M.W."/>
            <person name="Holland P.W.H."/>
            <person name="King N."/>
            <person name="Lang F.B.F."/>
            <person name="Roger A.J."/>
            <person name="Ruiz-Trillo I."/>
            <person name="Young S.K."/>
            <person name="Zeng Q."/>
            <person name="Gargeya S."/>
            <person name="Alvarado L."/>
            <person name="Berlin A."/>
            <person name="Chapman S.B."/>
            <person name="Chen Z."/>
            <person name="Freedman E."/>
            <person name="Gellesch M."/>
            <person name="Goldberg J."/>
            <person name="Griggs A."/>
            <person name="Gujja S."/>
            <person name="Heilman E."/>
            <person name="Heiman D."/>
            <person name="Howarth C."/>
            <person name="Mehta T."/>
            <person name="Neiman D."/>
            <person name="Pearson M."/>
            <person name="Roberts A."/>
            <person name="Saif S."/>
            <person name="Shea T."/>
            <person name="Shenoy N."/>
            <person name="Sisk P."/>
            <person name="Stolte C."/>
            <person name="Sykes S."/>
            <person name="White J."/>
            <person name="Yandava C."/>
            <person name="Haas B."/>
            <person name="Nusbaum C."/>
            <person name="Birren B."/>
        </authorList>
    </citation>
    <scope>NUCLEOTIDE SEQUENCE</scope>
    <source>
        <strain evidence="11">ATCC 30864</strain>
    </source>
</reference>
<dbReference type="PANTHER" id="PTHR21229:SF1">
    <property type="entry name" value="GH17801P"/>
    <property type="match status" value="1"/>
</dbReference>
<evidence type="ECO:0000259" key="9">
    <source>
        <dbReference type="Pfam" id="PF06814"/>
    </source>
</evidence>
<dbReference type="GO" id="GO:0016020">
    <property type="term" value="C:membrane"/>
    <property type="evidence" value="ECO:0007669"/>
    <property type="project" value="UniProtKB-SubCell"/>
</dbReference>
<evidence type="ECO:0000256" key="1">
    <source>
        <dbReference type="ARBA" id="ARBA00004141"/>
    </source>
</evidence>
<proteinExistence type="predicted"/>
<dbReference type="GO" id="GO:0005829">
    <property type="term" value="C:cytosol"/>
    <property type="evidence" value="ECO:0007669"/>
    <property type="project" value="GOC"/>
</dbReference>